<evidence type="ECO:0000259" key="1">
    <source>
        <dbReference type="Pfam" id="PF13614"/>
    </source>
</evidence>
<dbReference type="Pfam" id="PF13614">
    <property type="entry name" value="AAA_31"/>
    <property type="match status" value="1"/>
</dbReference>
<organism evidence="2 3">
    <name type="scientific">Methanosarcina barkeri 227</name>
    <dbReference type="NCBI Taxonomy" id="1434106"/>
    <lineage>
        <taxon>Archaea</taxon>
        <taxon>Methanobacteriati</taxon>
        <taxon>Methanobacteriota</taxon>
        <taxon>Stenosarchaea group</taxon>
        <taxon>Methanomicrobia</taxon>
        <taxon>Methanosarcinales</taxon>
        <taxon>Methanosarcinaceae</taxon>
        <taxon>Methanosarcina</taxon>
    </lineage>
</organism>
<dbReference type="KEGG" id="mbar:MSBR2_0010"/>
<dbReference type="CDD" id="cd02042">
    <property type="entry name" value="ParAB_family"/>
    <property type="match status" value="1"/>
</dbReference>
<dbReference type="GeneID" id="24843161"/>
<dbReference type="AlphaFoldDB" id="A0A0E3LPH4"/>
<proteinExistence type="predicted"/>
<dbReference type="PATRIC" id="fig|1434106.5.peg.4408"/>
<dbReference type="Proteomes" id="UP000033079">
    <property type="component" value="Plasmid unnamed"/>
</dbReference>
<sequence>MARIVTINNVKGGVAKTTTATNLAAGLARRGKRVLLIDSDPQANASSNLYPGLRAEKTIKDLFQGTPITEIISPSVETGLEIIPSCLAFSTIELELAAQLARETVLKRLLKPIEGNYDIILIDTQPSVGVIPINALCAADEVIIPVHEAYALDAMSQMVNVILQVKQALNPDLVIGGILLTMYDTRTTLAKEIRERLLNKFGAILFETTIPRNIRLAECPTHKKSIFEYAPESAGAIAYQKLTEEVMKRWGMIQ</sequence>
<gene>
    <name evidence="2" type="ORF">MSBR2_0010</name>
</gene>
<dbReference type="PANTHER" id="PTHR13696:SF99">
    <property type="entry name" value="COBYRINIC ACID AC-DIAMIDE SYNTHASE"/>
    <property type="match status" value="1"/>
</dbReference>
<evidence type="ECO:0000313" key="2">
    <source>
        <dbReference type="EMBL" id="AKB56526.1"/>
    </source>
</evidence>
<dbReference type="SUPFAM" id="SSF52540">
    <property type="entry name" value="P-loop containing nucleoside triphosphate hydrolases"/>
    <property type="match status" value="1"/>
</dbReference>
<dbReference type="RefSeq" id="WP_048116273.1">
    <property type="nucleotide sequence ID" value="NZ_CP009529.1"/>
</dbReference>
<keyword evidence="2" id="KW-0614">Plasmid</keyword>
<dbReference type="HOGENOM" id="CLU_037612_1_4_2"/>
<dbReference type="InterPro" id="IPR050678">
    <property type="entry name" value="DNA_Partitioning_ATPase"/>
</dbReference>
<evidence type="ECO:0000313" key="3">
    <source>
        <dbReference type="Proteomes" id="UP000033079"/>
    </source>
</evidence>
<dbReference type="InterPro" id="IPR025669">
    <property type="entry name" value="AAA_dom"/>
</dbReference>
<dbReference type="EMBL" id="CP009529">
    <property type="protein sequence ID" value="AKB56526.1"/>
    <property type="molecule type" value="Genomic_DNA"/>
</dbReference>
<dbReference type="PANTHER" id="PTHR13696">
    <property type="entry name" value="P-LOOP CONTAINING NUCLEOSIDE TRIPHOSPHATE HYDROLASE"/>
    <property type="match status" value="1"/>
</dbReference>
<protein>
    <submittedName>
        <fullName evidence="2">Chromosome (Plasmid) partitioning protein ParA</fullName>
    </submittedName>
</protein>
<accession>A0A0E3LPH4</accession>
<reference evidence="2 3" key="1">
    <citation type="submission" date="2014-07" db="EMBL/GenBank/DDBJ databases">
        <title>Methanogenic archaea and the global carbon cycle.</title>
        <authorList>
            <person name="Henriksen J.R."/>
            <person name="Luke J."/>
            <person name="Reinhart S."/>
            <person name="Benedict M.N."/>
            <person name="Youngblut N.D."/>
            <person name="Metcalf M.E."/>
            <person name="Whitaker R.J."/>
            <person name="Metcalf W.W."/>
        </authorList>
    </citation>
    <scope>NUCLEOTIDE SEQUENCE [LARGE SCALE GENOMIC DNA]</scope>
    <source>
        <strain evidence="2 3">227</strain>
        <plasmid evidence="3">Plasmid</plasmid>
    </source>
</reference>
<geneLocation type="plasmid" evidence="2">
    <name>unnamed</name>
</geneLocation>
<feature type="domain" description="AAA" evidence="1">
    <location>
        <begin position="3"/>
        <end position="175"/>
    </location>
</feature>
<dbReference type="InterPro" id="IPR027417">
    <property type="entry name" value="P-loop_NTPase"/>
</dbReference>
<dbReference type="FunFam" id="3.40.50.300:FF:000285">
    <property type="entry name" value="Sporulation initiation inhibitor Soj"/>
    <property type="match status" value="1"/>
</dbReference>
<name>A0A0E3LPH4_METBA</name>
<dbReference type="PIRSF" id="PIRSF009320">
    <property type="entry name" value="Nuc_binding_HP_1000"/>
    <property type="match status" value="1"/>
</dbReference>
<dbReference type="Gene3D" id="3.40.50.300">
    <property type="entry name" value="P-loop containing nucleotide triphosphate hydrolases"/>
    <property type="match status" value="1"/>
</dbReference>